<feature type="region of interest" description="Disordered" evidence="1">
    <location>
        <begin position="1"/>
        <end position="70"/>
    </location>
</feature>
<name>A0A6J4LJK8_9ACTN</name>
<feature type="compositionally biased region" description="Basic and acidic residues" evidence="1">
    <location>
        <begin position="104"/>
        <end position="114"/>
    </location>
</feature>
<accession>A0A6J4LJK8</accession>
<gene>
    <name evidence="2" type="ORF">AVDCRST_MAG16-1441</name>
</gene>
<reference evidence="2" key="1">
    <citation type="submission" date="2020-02" db="EMBL/GenBank/DDBJ databases">
        <authorList>
            <person name="Meier V. D."/>
        </authorList>
    </citation>
    <scope>NUCLEOTIDE SEQUENCE</scope>
    <source>
        <strain evidence="2">AVDCRST_MAG16</strain>
    </source>
</reference>
<dbReference type="AlphaFoldDB" id="A0A6J4LJK8"/>
<feature type="compositionally biased region" description="Low complexity" evidence="1">
    <location>
        <begin position="32"/>
        <end position="70"/>
    </location>
</feature>
<feature type="region of interest" description="Disordered" evidence="1">
    <location>
        <begin position="83"/>
        <end position="114"/>
    </location>
</feature>
<sequence>DLRHRAGAPGATGRRDRLGGQARGCLQGRPLRPAAGRSAGRQQRRPAGLRGCARAAAAARRRGGPVVPRSGVGWTRAVLRAGPRAGAAHPRRRAVRAGPAEGQEGAHRRVGELV</sequence>
<dbReference type="EMBL" id="CADCUE010000125">
    <property type="protein sequence ID" value="CAA9333948.1"/>
    <property type="molecule type" value="Genomic_DNA"/>
</dbReference>
<proteinExistence type="predicted"/>
<protein>
    <submittedName>
        <fullName evidence="2">Uncharacterized protein</fullName>
    </submittedName>
</protein>
<feature type="non-terminal residue" evidence="2">
    <location>
        <position position="1"/>
    </location>
</feature>
<organism evidence="2">
    <name type="scientific">uncultured Frankineae bacterium</name>
    <dbReference type="NCBI Taxonomy" id="437475"/>
    <lineage>
        <taxon>Bacteria</taxon>
        <taxon>Bacillati</taxon>
        <taxon>Actinomycetota</taxon>
        <taxon>Actinomycetes</taxon>
        <taxon>Frankiales</taxon>
        <taxon>environmental samples</taxon>
    </lineage>
</organism>
<evidence type="ECO:0000256" key="1">
    <source>
        <dbReference type="SAM" id="MobiDB-lite"/>
    </source>
</evidence>
<evidence type="ECO:0000313" key="2">
    <source>
        <dbReference type="EMBL" id="CAA9333948.1"/>
    </source>
</evidence>
<feature type="non-terminal residue" evidence="2">
    <location>
        <position position="114"/>
    </location>
</feature>